<dbReference type="AlphaFoldDB" id="A0A4Q2IXR1"/>
<evidence type="ECO:0000313" key="2">
    <source>
        <dbReference type="Proteomes" id="UP000292347"/>
    </source>
</evidence>
<evidence type="ECO:0000313" key="1">
    <source>
        <dbReference type="EMBL" id="RXZ35445.1"/>
    </source>
</evidence>
<dbReference type="EMBL" id="SDPT01000001">
    <property type="protein sequence ID" value="RXZ35445.1"/>
    <property type="molecule type" value="Genomic_DNA"/>
</dbReference>
<dbReference type="RefSeq" id="WP_129341214.1">
    <property type="nucleotide sequence ID" value="NZ_JACIDD010000001.1"/>
</dbReference>
<sequence>MNVEIGIPDFAKVMREAQGGVARAATVAMRATTGDALRELRGQVTSAGLGQRMANTWRGNVYPKSRNGMNPAGYIYSRAPDIIDSFVRGATIVPVNGTRFLAIPTDNVPRALGRRGSSRRMTPAQVEHTFNQDLFYQRGKNGRVLAFINAVGARRGRGIRQGTKRRLAQGRALKRVLMFTLVPAARMPKLLDLEGPAARWSAAYIDAFTRGLEKDW</sequence>
<evidence type="ECO:0008006" key="3">
    <source>
        <dbReference type="Google" id="ProtNLM"/>
    </source>
</evidence>
<keyword evidence="2" id="KW-1185">Reference proteome</keyword>
<dbReference type="OrthoDB" id="7571212at2"/>
<accession>A0A4Q2IXR1</accession>
<proteinExistence type="predicted"/>
<comment type="caution">
    <text evidence="1">The sequence shown here is derived from an EMBL/GenBank/DDBJ whole genome shotgun (WGS) entry which is preliminary data.</text>
</comment>
<dbReference type="Proteomes" id="UP000292347">
    <property type="component" value="Unassembled WGS sequence"/>
</dbReference>
<dbReference type="Pfam" id="PF20039">
    <property type="entry name" value="DUF6441"/>
    <property type="match status" value="1"/>
</dbReference>
<organism evidence="1 2">
    <name type="scientific">Sphingomonas desiccabilis</name>
    <dbReference type="NCBI Taxonomy" id="429134"/>
    <lineage>
        <taxon>Bacteria</taxon>
        <taxon>Pseudomonadati</taxon>
        <taxon>Pseudomonadota</taxon>
        <taxon>Alphaproteobacteria</taxon>
        <taxon>Sphingomonadales</taxon>
        <taxon>Sphingomonadaceae</taxon>
        <taxon>Sphingomonas</taxon>
    </lineage>
</organism>
<reference evidence="1 2" key="1">
    <citation type="submission" date="2019-01" db="EMBL/GenBank/DDBJ databases">
        <title>Sphingomonas mucosissima sp. nov. and Sphingomonas desiccabilis sp. nov., from biological soil crusts in the Colorado Plateau, USA.</title>
        <authorList>
            <person name="Zhu D."/>
        </authorList>
    </citation>
    <scope>NUCLEOTIDE SEQUENCE [LARGE SCALE GENOMIC DNA]</scope>
    <source>
        <strain evidence="1 2">CP1D</strain>
    </source>
</reference>
<gene>
    <name evidence="1" type="ORF">EO081_07460</name>
</gene>
<protein>
    <recommendedName>
        <fullName evidence="3">HK97 gp10 family phage protein</fullName>
    </recommendedName>
</protein>
<name>A0A4Q2IXR1_9SPHN</name>
<dbReference type="InterPro" id="IPR045622">
    <property type="entry name" value="DUF6441"/>
</dbReference>